<comment type="caution">
    <text evidence="1">The sequence shown here is derived from an EMBL/GenBank/DDBJ whole genome shotgun (WGS) entry which is preliminary data.</text>
</comment>
<gene>
    <name evidence="1" type="ORF">HC235_07090</name>
</gene>
<proteinExistence type="predicted"/>
<reference evidence="1 2" key="1">
    <citation type="journal article" date="2020" name="Nat. Commun.">
        <title>The structures of two archaeal type IV pili illuminate evolutionary relationships.</title>
        <authorList>
            <person name="Wang F."/>
            <person name="Baquero D.P."/>
            <person name="Su Z."/>
            <person name="Beltran L.C."/>
            <person name="Prangishvili D."/>
            <person name="Krupovic M."/>
            <person name="Egelman E.H."/>
        </authorList>
    </citation>
    <scope>NUCLEOTIDE SEQUENCE [LARGE SCALE GENOMIC DNA]</scope>
    <source>
        <strain evidence="1 2">2GA</strain>
    </source>
</reference>
<dbReference type="GeneID" id="5054556"/>
<evidence type="ECO:0000313" key="1">
    <source>
        <dbReference type="EMBL" id="NYR15700.1"/>
    </source>
</evidence>
<protein>
    <submittedName>
        <fullName evidence="1">Sulfurtransferase TusA family protein</fullName>
    </submittedName>
</protein>
<evidence type="ECO:0000313" key="2">
    <source>
        <dbReference type="Proteomes" id="UP000554766"/>
    </source>
</evidence>
<accession>A0A7L4PC72</accession>
<dbReference type="SUPFAM" id="SSF64307">
    <property type="entry name" value="SirA-like"/>
    <property type="match status" value="1"/>
</dbReference>
<organism evidence="1 2">
    <name type="scientific">Pyrobaculum arsenaticum</name>
    <dbReference type="NCBI Taxonomy" id="121277"/>
    <lineage>
        <taxon>Archaea</taxon>
        <taxon>Thermoproteota</taxon>
        <taxon>Thermoprotei</taxon>
        <taxon>Thermoproteales</taxon>
        <taxon>Thermoproteaceae</taxon>
        <taxon>Pyrobaculum</taxon>
    </lineage>
</organism>
<dbReference type="EMBL" id="JAAVJF010000003">
    <property type="protein sequence ID" value="NYR15700.1"/>
    <property type="molecule type" value="Genomic_DNA"/>
</dbReference>
<keyword evidence="2" id="KW-1185">Reference proteome</keyword>
<name>A0A7L4PC72_9CREN</name>
<keyword evidence="1" id="KW-0808">Transferase</keyword>
<dbReference type="Gene3D" id="3.30.110.40">
    <property type="entry name" value="TusA-like domain"/>
    <property type="match status" value="1"/>
</dbReference>
<dbReference type="AlphaFoldDB" id="A0A7L4PC72"/>
<dbReference type="OMA" id="WRYVATD"/>
<dbReference type="RefSeq" id="WP_011899622.1">
    <property type="nucleotide sequence ID" value="NZ_JAAVJF010000003.1"/>
</dbReference>
<dbReference type="InterPro" id="IPR036868">
    <property type="entry name" value="TusA-like_sf"/>
</dbReference>
<sequence>MRKYEVKGPCPELGMVLARAAAELKEGEEALIVSTWKYVVNDLKNSAPLLNLEVIKINDLGDVVEVAVRKSGPTRHL</sequence>
<dbReference type="GO" id="GO:0016740">
    <property type="term" value="F:transferase activity"/>
    <property type="evidence" value="ECO:0007669"/>
    <property type="project" value="UniProtKB-KW"/>
</dbReference>
<dbReference type="Proteomes" id="UP000554766">
    <property type="component" value="Unassembled WGS sequence"/>
</dbReference>